<gene>
    <name evidence="1" type="ORF">LCGC14_1758450</name>
</gene>
<proteinExistence type="predicted"/>
<evidence type="ECO:0000313" key="1">
    <source>
        <dbReference type="EMBL" id="KKM05009.1"/>
    </source>
</evidence>
<accession>A0A0F9H1U5</accession>
<organism evidence="1">
    <name type="scientific">marine sediment metagenome</name>
    <dbReference type="NCBI Taxonomy" id="412755"/>
    <lineage>
        <taxon>unclassified sequences</taxon>
        <taxon>metagenomes</taxon>
        <taxon>ecological metagenomes</taxon>
    </lineage>
</organism>
<dbReference type="EMBL" id="LAZR01016324">
    <property type="protein sequence ID" value="KKM05009.1"/>
    <property type="molecule type" value="Genomic_DNA"/>
</dbReference>
<comment type="caution">
    <text evidence="1">The sequence shown here is derived from an EMBL/GenBank/DDBJ whole genome shotgun (WGS) entry which is preliminary data.</text>
</comment>
<sequence>MSSQEDQEYLTGKLIAYAGLSQFFRSHPNMTWDALADLAMSAGYTENEAELVLWSNNIDRVNRVEERWLAIHSQRN</sequence>
<name>A0A0F9H1U5_9ZZZZ</name>
<reference evidence="1" key="1">
    <citation type="journal article" date="2015" name="Nature">
        <title>Complex archaea that bridge the gap between prokaryotes and eukaryotes.</title>
        <authorList>
            <person name="Spang A."/>
            <person name="Saw J.H."/>
            <person name="Jorgensen S.L."/>
            <person name="Zaremba-Niedzwiedzka K."/>
            <person name="Martijn J."/>
            <person name="Lind A.E."/>
            <person name="van Eijk R."/>
            <person name="Schleper C."/>
            <person name="Guy L."/>
            <person name="Ettema T.J."/>
        </authorList>
    </citation>
    <scope>NUCLEOTIDE SEQUENCE</scope>
</reference>
<dbReference type="AlphaFoldDB" id="A0A0F9H1U5"/>
<protein>
    <submittedName>
        <fullName evidence="1">Uncharacterized protein</fullName>
    </submittedName>
</protein>